<dbReference type="RefSeq" id="WP_188762540.1">
    <property type="nucleotide sequence ID" value="NZ_BMJM01000005.1"/>
</dbReference>
<comment type="caution">
    <text evidence="1">The sequence shown here is derived from an EMBL/GenBank/DDBJ whole genome shotgun (WGS) entry which is preliminary data.</text>
</comment>
<reference evidence="1" key="2">
    <citation type="submission" date="2020-09" db="EMBL/GenBank/DDBJ databases">
        <authorList>
            <person name="Sun Q."/>
            <person name="Zhou Y."/>
        </authorList>
    </citation>
    <scope>NUCLEOTIDE SEQUENCE</scope>
    <source>
        <strain evidence="1">CGMCC 1.15519</strain>
    </source>
</reference>
<gene>
    <name evidence="1" type="ORF">GCM10011529_17230</name>
</gene>
<keyword evidence="2" id="KW-1185">Reference proteome</keyword>
<accession>A0A917E8M0</accession>
<dbReference type="AlphaFoldDB" id="A0A917E8M0"/>
<evidence type="ECO:0000313" key="1">
    <source>
        <dbReference type="EMBL" id="GGE11474.1"/>
    </source>
</evidence>
<name>A0A917E8M0_9SPHN</name>
<sequence>MANETIYGRYVIRSMKASGGWNTRAFRGNIAMGVVLSGATEETAILATKAALDAIHTEQRAARGAEGYPTARFEQRWRQSALRTVRPICSTRTCLQSTTS</sequence>
<dbReference type="EMBL" id="BMJM01000005">
    <property type="protein sequence ID" value="GGE11474.1"/>
    <property type="molecule type" value="Genomic_DNA"/>
</dbReference>
<proteinExistence type="predicted"/>
<evidence type="ECO:0000313" key="2">
    <source>
        <dbReference type="Proteomes" id="UP000635071"/>
    </source>
</evidence>
<protein>
    <submittedName>
        <fullName evidence="1">Uncharacterized protein</fullName>
    </submittedName>
</protein>
<reference evidence="1" key="1">
    <citation type="journal article" date="2014" name="Int. J. Syst. Evol. Microbiol.">
        <title>Complete genome sequence of Corynebacterium casei LMG S-19264T (=DSM 44701T), isolated from a smear-ripened cheese.</title>
        <authorList>
            <consortium name="US DOE Joint Genome Institute (JGI-PGF)"/>
            <person name="Walter F."/>
            <person name="Albersmeier A."/>
            <person name="Kalinowski J."/>
            <person name="Ruckert C."/>
        </authorList>
    </citation>
    <scope>NUCLEOTIDE SEQUENCE</scope>
    <source>
        <strain evidence="1">CGMCC 1.15519</strain>
    </source>
</reference>
<organism evidence="1 2">
    <name type="scientific">Sandarakinorhabdus glacialis</name>
    <dbReference type="NCBI Taxonomy" id="1614636"/>
    <lineage>
        <taxon>Bacteria</taxon>
        <taxon>Pseudomonadati</taxon>
        <taxon>Pseudomonadota</taxon>
        <taxon>Alphaproteobacteria</taxon>
        <taxon>Sphingomonadales</taxon>
        <taxon>Sphingosinicellaceae</taxon>
        <taxon>Sandarakinorhabdus</taxon>
    </lineage>
</organism>
<dbReference type="Proteomes" id="UP000635071">
    <property type="component" value="Unassembled WGS sequence"/>
</dbReference>